<dbReference type="SUPFAM" id="SSF55729">
    <property type="entry name" value="Acyl-CoA N-acyltransferases (Nat)"/>
    <property type="match status" value="1"/>
</dbReference>
<evidence type="ECO:0000256" key="1">
    <source>
        <dbReference type="ARBA" id="ARBA00022679"/>
    </source>
</evidence>
<reference evidence="4 5" key="1">
    <citation type="submission" date="2016-10" db="EMBL/GenBank/DDBJ databases">
        <authorList>
            <person name="de Groot N.N."/>
        </authorList>
    </citation>
    <scope>NUCLEOTIDE SEQUENCE [LARGE SCALE GENOMIC DNA]</scope>
    <source>
        <strain evidence="4 5">CGMCC 4.5681</strain>
    </source>
</reference>
<keyword evidence="1" id="KW-0808">Transferase</keyword>
<dbReference type="InterPro" id="IPR050832">
    <property type="entry name" value="Bact_Acetyltransf"/>
</dbReference>
<dbReference type="CDD" id="cd04301">
    <property type="entry name" value="NAT_SF"/>
    <property type="match status" value="1"/>
</dbReference>
<name>A0A1G9FF17_9ACTN</name>
<dbReference type="Proteomes" id="UP000198683">
    <property type="component" value="Unassembled WGS sequence"/>
</dbReference>
<dbReference type="Pfam" id="PF00583">
    <property type="entry name" value="Acetyltransf_1"/>
    <property type="match status" value="1"/>
</dbReference>
<evidence type="ECO:0000313" key="4">
    <source>
        <dbReference type="EMBL" id="SDK86978.1"/>
    </source>
</evidence>
<gene>
    <name evidence="4" type="ORF">SAMN05421874_11268</name>
</gene>
<dbReference type="AlphaFoldDB" id="A0A1G9FF17"/>
<evidence type="ECO:0000256" key="2">
    <source>
        <dbReference type="ARBA" id="ARBA00023315"/>
    </source>
</evidence>
<dbReference type="Gene3D" id="3.40.630.30">
    <property type="match status" value="1"/>
</dbReference>
<sequence>MSLTIRSVLPDDSVSIEEVRIAGWRVAYRGLLPDALLDGMEVRPQLVEARANAMKDGRLKGHVAVRDGAVRGFTLYGDSRDDDIPGMEVYAIYILPEDFSTGMGRALMDASTAAMVAAGGTEVGLWVLTDNARGRRFYERYGFTPSGRTKVDEDDGVRLEELHLRMALPPSSGVRAGA</sequence>
<dbReference type="InterPro" id="IPR000182">
    <property type="entry name" value="GNAT_dom"/>
</dbReference>
<evidence type="ECO:0000313" key="5">
    <source>
        <dbReference type="Proteomes" id="UP000198683"/>
    </source>
</evidence>
<dbReference type="GO" id="GO:0005840">
    <property type="term" value="C:ribosome"/>
    <property type="evidence" value="ECO:0007669"/>
    <property type="project" value="UniProtKB-KW"/>
</dbReference>
<dbReference type="GO" id="GO:0016747">
    <property type="term" value="F:acyltransferase activity, transferring groups other than amino-acyl groups"/>
    <property type="evidence" value="ECO:0007669"/>
    <property type="project" value="InterPro"/>
</dbReference>
<proteinExistence type="predicted"/>
<feature type="domain" description="N-acetyltransferase" evidence="3">
    <location>
        <begin position="3"/>
        <end position="171"/>
    </location>
</feature>
<organism evidence="4 5">
    <name type="scientific">Nonomuraea maritima</name>
    <dbReference type="NCBI Taxonomy" id="683260"/>
    <lineage>
        <taxon>Bacteria</taxon>
        <taxon>Bacillati</taxon>
        <taxon>Actinomycetota</taxon>
        <taxon>Actinomycetes</taxon>
        <taxon>Streptosporangiales</taxon>
        <taxon>Streptosporangiaceae</taxon>
        <taxon>Nonomuraea</taxon>
    </lineage>
</organism>
<dbReference type="PROSITE" id="PS51186">
    <property type="entry name" value="GNAT"/>
    <property type="match status" value="1"/>
</dbReference>
<keyword evidence="2" id="KW-0012">Acyltransferase</keyword>
<dbReference type="EMBL" id="FNFB01000012">
    <property type="protein sequence ID" value="SDK86978.1"/>
    <property type="molecule type" value="Genomic_DNA"/>
</dbReference>
<evidence type="ECO:0000259" key="3">
    <source>
        <dbReference type="PROSITE" id="PS51186"/>
    </source>
</evidence>
<protein>
    <submittedName>
        <fullName evidence="4">Ribosomal protein S18 acetylase RimI</fullName>
    </submittedName>
</protein>
<keyword evidence="5" id="KW-1185">Reference proteome</keyword>
<keyword evidence="4" id="KW-0687">Ribonucleoprotein</keyword>
<dbReference type="PANTHER" id="PTHR43877">
    <property type="entry name" value="AMINOALKYLPHOSPHONATE N-ACETYLTRANSFERASE-RELATED-RELATED"/>
    <property type="match status" value="1"/>
</dbReference>
<dbReference type="InterPro" id="IPR016181">
    <property type="entry name" value="Acyl_CoA_acyltransferase"/>
</dbReference>
<keyword evidence="4" id="KW-0689">Ribosomal protein</keyword>
<accession>A0A1G9FF17</accession>